<dbReference type="EMBL" id="JARVKM010000004">
    <property type="protein sequence ID" value="KAK9781066.1"/>
    <property type="molecule type" value="Genomic_DNA"/>
</dbReference>
<organism evidence="4 5">
    <name type="scientific">Seiridium cardinale</name>
    <dbReference type="NCBI Taxonomy" id="138064"/>
    <lineage>
        <taxon>Eukaryota</taxon>
        <taxon>Fungi</taxon>
        <taxon>Dikarya</taxon>
        <taxon>Ascomycota</taxon>
        <taxon>Pezizomycotina</taxon>
        <taxon>Sordariomycetes</taxon>
        <taxon>Xylariomycetidae</taxon>
        <taxon>Amphisphaeriales</taxon>
        <taxon>Sporocadaceae</taxon>
        <taxon>Seiridium</taxon>
    </lineage>
</organism>
<feature type="region of interest" description="Disordered" evidence="3">
    <location>
        <begin position="25"/>
        <end position="158"/>
    </location>
</feature>
<name>A0ABR2Y4L6_9PEZI</name>
<keyword evidence="5" id="KW-1185">Reference proteome</keyword>
<dbReference type="PANTHER" id="PTHR32083:SF48">
    <property type="entry name" value="TRANS-GOLGI NETWORK-LOCALIZED SYP41-INTERACTING PROTEIN 1"/>
    <property type="match status" value="1"/>
</dbReference>
<feature type="region of interest" description="Disordered" evidence="3">
    <location>
        <begin position="813"/>
        <end position="861"/>
    </location>
</feature>
<evidence type="ECO:0000313" key="5">
    <source>
        <dbReference type="Proteomes" id="UP001465668"/>
    </source>
</evidence>
<dbReference type="Gene3D" id="1.10.287.1490">
    <property type="match status" value="1"/>
</dbReference>
<reference evidence="4 5" key="1">
    <citation type="submission" date="2024-02" db="EMBL/GenBank/DDBJ databases">
        <title>First draft genome assembly of two strains of Seiridium cardinale.</title>
        <authorList>
            <person name="Emiliani G."/>
            <person name="Scali E."/>
        </authorList>
    </citation>
    <scope>NUCLEOTIDE SEQUENCE [LARGE SCALE GENOMIC DNA]</scope>
    <source>
        <strain evidence="4 5">BM-138-000479</strain>
    </source>
</reference>
<feature type="compositionally biased region" description="Basic and acidic residues" evidence="3">
    <location>
        <begin position="193"/>
        <end position="213"/>
    </location>
</feature>
<feature type="compositionally biased region" description="Basic and acidic residues" evidence="3">
    <location>
        <begin position="1"/>
        <end position="14"/>
    </location>
</feature>
<dbReference type="Proteomes" id="UP001465668">
    <property type="component" value="Unassembled WGS sequence"/>
</dbReference>
<protein>
    <submittedName>
        <fullName evidence="4">Uncharacterized protein</fullName>
    </submittedName>
</protein>
<feature type="coiled-coil region" evidence="2">
    <location>
        <begin position="707"/>
        <end position="766"/>
    </location>
</feature>
<feature type="coiled-coil region" evidence="2">
    <location>
        <begin position="504"/>
        <end position="600"/>
    </location>
</feature>
<keyword evidence="1 2" id="KW-0175">Coiled coil</keyword>
<comment type="caution">
    <text evidence="4">The sequence shown here is derived from an EMBL/GenBank/DDBJ whole genome shotgun (WGS) entry which is preliminary data.</text>
</comment>
<feature type="region of interest" description="Disordered" evidence="3">
    <location>
        <begin position="1"/>
        <end position="20"/>
    </location>
</feature>
<feature type="coiled-coil region" evidence="2">
    <location>
        <begin position="280"/>
        <end position="356"/>
    </location>
</feature>
<dbReference type="PANTHER" id="PTHR32083">
    <property type="entry name" value="CILIA AND FLAGELLA-ASSOCIATED PROTEIN 58-RELATED"/>
    <property type="match status" value="1"/>
</dbReference>
<evidence type="ECO:0000256" key="1">
    <source>
        <dbReference type="ARBA" id="ARBA00023054"/>
    </source>
</evidence>
<evidence type="ECO:0000256" key="2">
    <source>
        <dbReference type="SAM" id="Coils"/>
    </source>
</evidence>
<evidence type="ECO:0000313" key="4">
    <source>
        <dbReference type="EMBL" id="KAK9781066.1"/>
    </source>
</evidence>
<sequence>MAHRQVGFDDERRRSSYSTAEVVLRADTYRPNEIRDRGRDRERDYDRDRDRRDDRRIDSRPERGSPDRRDSLPSGRAREHDSRSRGLPPLDIDAAVMSAPAGHRNSIPLSNGSPVISRNTPSTATNPPPRPGALERSTTSTSAASAVPPSNISIQMPKAKDPSLQGAMEALFKIFEHVHWRSVLGPERSKKKKEIEKRESEAKKWQSKTEDFPQQRDLIRRARDRDVAEYEKLDQKWKQSEVKFKQHMEGFVAAIVHGLATQPANATPVGAPFPDPTPSIAALESKFTALQKDLTEAKKGFAEGQVKVQTLESDLHKANEEIQTLQLECKKSNEKAEALESECRKADDKIRSLEELFKGLPRQEQEVQPIKADLADLKKRVEKFGAEVPRIKEDFTAFQKHVEGLGQDTERKALREATIKMQQNSKSLSEYKTKIAKEMTAIGANVKALEDRITTSAERAKTKQTSDQLLDDSRRYKQSIEELGRRLDMQEDVLQQQEGISTSLRSLRARVSTLEDQLAVAQTNAEDAEQIQEVVDQWITLDVKHLIPSHEELLSNLKDEVQLLKDSTSSKEQSRSQVANDELKRDIQKLRSSVLETRQHVSGISDRMNDVEPSLKGMVLKTMEDGNDAIAGMIDDLSTRMDGVVTRVDTLESKGVQARTPAPTPQLDSRASPATIELQLADRIKAIEDEKTGATIRQLGERLDFYIENINQNQTVYDTELQKMKRELQEHALARDELRNETRAQIEQQELQMQNLNSHISNLNTSTMAQTIIMHLDSYTARLGPKIDVAIGRLNMIDQQVVSLDQRIDAGLKSQQHPHKRQTSPHRSAEDSKKKRKIDQPGGYASSPALPTNHNSPRPYQ</sequence>
<feature type="region of interest" description="Disordered" evidence="3">
    <location>
        <begin position="187"/>
        <end position="213"/>
    </location>
</feature>
<feature type="compositionally biased region" description="Polar residues" evidence="3">
    <location>
        <begin position="849"/>
        <end position="861"/>
    </location>
</feature>
<evidence type="ECO:0000256" key="3">
    <source>
        <dbReference type="SAM" id="MobiDB-lite"/>
    </source>
</evidence>
<accession>A0ABR2Y4L6</accession>
<feature type="compositionally biased region" description="Polar residues" evidence="3">
    <location>
        <begin position="107"/>
        <end position="125"/>
    </location>
</feature>
<proteinExistence type="predicted"/>
<gene>
    <name evidence="4" type="ORF">SCAR479_04887</name>
</gene>
<feature type="compositionally biased region" description="Low complexity" evidence="3">
    <location>
        <begin position="137"/>
        <end position="146"/>
    </location>
</feature>
<feature type="compositionally biased region" description="Basic and acidic residues" evidence="3">
    <location>
        <begin position="27"/>
        <end position="84"/>
    </location>
</feature>